<reference evidence="1 2" key="2">
    <citation type="submission" date="2018-11" db="EMBL/GenBank/DDBJ databases">
        <authorList>
            <consortium name="Pathogen Informatics"/>
        </authorList>
    </citation>
    <scope>NUCLEOTIDE SEQUENCE [LARGE SCALE GENOMIC DNA]</scope>
    <source>
        <strain evidence="1">Dakar</strain>
        <strain evidence="2">Dakar, Senegal</strain>
    </source>
</reference>
<dbReference type="EMBL" id="UZAK01033848">
    <property type="protein sequence ID" value="VDP40416.1"/>
    <property type="molecule type" value="Genomic_DNA"/>
</dbReference>
<proteinExistence type="predicted"/>
<organism evidence="3">
    <name type="scientific">Schistosoma curassoni</name>
    <dbReference type="NCBI Taxonomy" id="6186"/>
    <lineage>
        <taxon>Eukaryota</taxon>
        <taxon>Metazoa</taxon>
        <taxon>Spiralia</taxon>
        <taxon>Lophotrochozoa</taxon>
        <taxon>Platyhelminthes</taxon>
        <taxon>Trematoda</taxon>
        <taxon>Digenea</taxon>
        <taxon>Strigeidida</taxon>
        <taxon>Schistosomatoidea</taxon>
        <taxon>Schistosomatidae</taxon>
        <taxon>Schistosoma</taxon>
    </lineage>
</organism>
<dbReference type="WBParaSite" id="SCUD_0001055301-mRNA-1">
    <property type="protein sequence ID" value="SCUD_0001055301-mRNA-1"/>
    <property type="gene ID" value="SCUD_0001055301"/>
</dbReference>
<sequence>MYEHRLLRRAMLISVGDERKKVRGGKTIPWHQSLKSLTSSVIHIDRFRLLGLDPRDYHNQWLETV</sequence>
<dbReference type="Proteomes" id="UP000279833">
    <property type="component" value="Unassembled WGS sequence"/>
</dbReference>
<reference evidence="3" key="1">
    <citation type="submission" date="2016-06" db="UniProtKB">
        <authorList>
            <consortium name="WormBaseParasite"/>
        </authorList>
    </citation>
    <scope>IDENTIFICATION</scope>
</reference>
<keyword evidence="2" id="KW-1185">Reference proteome</keyword>
<name>A0A183K6C8_9TREM</name>
<gene>
    <name evidence="1" type="ORF">SCUD_LOCUS10553</name>
</gene>
<evidence type="ECO:0000313" key="1">
    <source>
        <dbReference type="EMBL" id="VDP40416.1"/>
    </source>
</evidence>
<evidence type="ECO:0000313" key="2">
    <source>
        <dbReference type="Proteomes" id="UP000279833"/>
    </source>
</evidence>
<protein>
    <submittedName>
        <fullName evidence="1 3">Uncharacterized protein</fullName>
    </submittedName>
</protein>
<accession>A0A183K6C8</accession>
<evidence type="ECO:0000313" key="3">
    <source>
        <dbReference type="WBParaSite" id="SCUD_0001055301-mRNA-1"/>
    </source>
</evidence>
<dbReference type="AlphaFoldDB" id="A0A183K6C8"/>